<proteinExistence type="predicted"/>
<feature type="chain" id="PRO_5047537383" evidence="2">
    <location>
        <begin position="21"/>
        <end position="226"/>
    </location>
</feature>
<comment type="caution">
    <text evidence="3">The sequence shown here is derived from an EMBL/GenBank/DDBJ whole genome shotgun (WGS) entry which is preliminary data.</text>
</comment>
<evidence type="ECO:0000256" key="2">
    <source>
        <dbReference type="SAM" id="SignalP"/>
    </source>
</evidence>
<evidence type="ECO:0000313" key="4">
    <source>
        <dbReference type="Proteomes" id="UP001556631"/>
    </source>
</evidence>
<keyword evidence="2" id="KW-0732">Signal</keyword>
<keyword evidence="4" id="KW-1185">Reference proteome</keyword>
<dbReference type="RefSeq" id="WP_367995468.1">
    <property type="nucleotide sequence ID" value="NZ_JBFPJR010000045.1"/>
</dbReference>
<dbReference type="Proteomes" id="UP001556631">
    <property type="component" value="Unassembled WGS sequence"/>
</dbReference>
<name>A0ABV3T2R7_9ACTN</name>
<evidence type="ECO:0000256" key="1">
    <source>
        <dbReference type="SAM" id="MobiDB-lite"/>
    </source>
</evidence>
<sequence>MLLRSLRLAVVPVLAALALAGCGSSSEDSAAPATPSVTTTVTATASPDAEASSEALPTVTPSTAPSAPSTQATVPRAPIDLDETIHDKGLGHTIAVEQVVRSFPAPASAHGLVDEGDELVLVKVKVTAGRKYYASVGPDDFVFGVAGSSEVGTALTSGEVATAMTKAGDPPLGDVDAGKTAEGWVAGVVRPAGSAQAYVGYRRLAYHVAGGGSIPAKTWKVTLPQG</sequence>
<feature type="compositionally biased region" description="Low complexity" evidence="1">
    <location>
        <begin position="28"/>
        <end position="49"/>
    </location>
</feature>
<dbReference type="EMBL" id="JBFPJR010000045">
    <property type="protein sequence ID" value="MEX0429501.1"/>
    <property type="molecule type" value="Genomic_DNA"/>
</dbReference>
<feature type="compositionally biased region" description="Low complexity" evidence="1">
    <location>
        <begin position="57"/>
        <end position="74"/>
    </location>
</feature>
<dbReference type="PROSITE" id="PS51257">
    <property type="entry name" value="PROKAR_LIPOPROTEIN"/>
    <property type="match status" value="1"/>
</dbReference>
<accession>A0ABV3T2R7</accession>
<reference evidence="3 4" key="1">
    <citation type="submission" date="2024-07" db="EMBL/GenBank/DDBJ databases">
        <authorList>
            <person name="Lee S."/>
            <person name="Kang M."/>
        </authorList>
    </citation>
    <scope>NUCLEOTIDE SEQUENCE [LARGE SCALE GENOMIC DNA]</scope>
    <source>
        <strain evidence="3 4">DS6</strain>
    </source>
</reference>
<feature type="signal peptide" evidence="2">
    <location>
        <begin position="1"/>
        <end position="20"/>
    </location>
</feature>
<organism evidence="3 4">
    <name type="scientific">Nocardioides eburneus</name>
    <dbReference type="NCBI Taxonomy" id="3231482"/>
    <lineage>
        <taxon>Bacteria</taxon>
        <taxon>Bacillati</taxon>
        <taxon>Actinomycetota</taxon>
        <taxon>Actinomycetes</taxon>
        <taxon>Propionibacteriales</taxon>
        <taxon>Nocardioidaceae</taxon>
        <taxon>Nocardioides</taxon>
    </lineage>
</organism>
<evidence type="ECO:0000313" key="3">
    <source>
        <dbReference type="EMBL" id="MEX0429501.1"/>
    </source>
</evidence>
<gene>
    <name evidence="3" type="ORF">AB3X52_17930</name>
</gene>
<feature type="region of interest" description="Disordered" evidence="1">
    <location>
        <begin position="24"/>
        <end position="74"/>
    </location>
</feature>
<protein>
    <submittedName>
        <fullName evidence="3">Uncharacterized protein</fullName>
    </submittedName>
</protein>